<evidence type="ECO:0000256" key="14">
    <source>
        <dbReference type="ARBA" id="ARBA00023163"/>
    </source>
</evidence>
<evidence type="ECO:0000256" key="7">
    <source>
        <dbReference type="ARBA" id="ARBA00022454"/>
    </source>
</evidence>
<evidence type="ECO:0000256" key="11">
    <source>
        <dbReference type="ARBA" id="ARBA00022801"/>
    </source>
</evidence>
<keyword evidence="11" id="KW-0378">Hydrolase</keyword>
<accession>A0A8K0XQ84</accession>
<keyword evidence="15" id="KW-0539">Nucleus</keyword>
<dbReference type="EC" id="3.5.1.98" evidence="6"/>
<comment type="caution">
    <text evidence="20">The sequence shown here is derived from an EMBL/GenBank/DDBJ whole genome shotgun (WGS) entry which is preliminary data.</text>
</comment>
<evidence type="ECO:0000256" key="17">
    <source>
        <dbReference type="ARBA" id="ARBA00041964"/>
    </source>
</evidence>
<reference evidence="20" key="1">
    <citation type="journal article" date="2021" name="New Phytol.">
        <title>Evolutionary innovations through gain and loss of genes in the ectomycorrhizal Boletales.</title>
        <authorList>
            <person name="Wu G."/>
            <person name="Miyauchi S."/>
            <person name="Morin E."/>
            <person name="Kuo A."/>
            <person name="Drula E."/>
            <person name="Varga T."/>
            <person name="Kohler A."/>
            <person name="Feng B."/>
            <person name="Cao Y."/>
            <person name="Lipzen A."/>
            <person name="Daum C."/>
            <person name="Hundley H."/>
            <person name="Pangilinan J."/>
            <person name="Johnson J."/>
            <person name="Barry K."/>
            <person name="LaButti K."/>
            <person name="Ng V."/>
            <person name="Ahrendt S."/>
            <person name="Min B."/>
            <person name="Choi I.G."/>
            <person name="Park H."/>
            <person name="Plett J.M."/>
            <person name="Magnuson J."/>
            <person name="Spatafora J.W."/>
            <person name="Nagy L.G."/>
            <person name="Henrissat B."/>
            <person name="Grigoriev I.V."/>
            <person name="Yang Z.L."/>
            <person name="Xu J."/>
            <person name="Martin F.M."/>
        </authorList>
    </citation>
    <scope>NUCLEOTIDE SEQUENCE</scope>
    <source>
        <strain evidence="20">KKN 215</strain>
    </source>
</reference>
<dbReference type="GO" id="GO:0005694">
    <property type="term" value="C:chromosome"/>
    <property type="evidence" value="ECO:0007669"/>
    <property type="project" value="UniProtKB-SubCell"/>
</dbReference>
<dbReference type="InterPro" id="IPR023696">
    <property type="entry name" value="Ureohydrolase_dom_sf"/>
</dbReference>
<keyword evidence="14" id="KW-0804">Transcription</keyword>
<comment type="cofactor">
    <cofactor evidence="1">
        <name>a divalent metal cation</name>
        <dbReference type="ChEBI" id="CHEBI:60240"/>
    </cofactor>
</comment>
<evidence type="ECO:0000256" key="15">
    <source>
        <dbReference type="ARBA" id="ARBA00023242"/>
    </source>
</evidence>
<dbReference type="Proteomes" id="UP000813824">
    <property type="component" value="Unassembled WGS sequence"/>
</dbReference>
<dbReference type="GO" id="GO:0141221">
    <property type="term" value="F:histone deacetylase activity, hydrolytic mechanism"/>
    <property type="evidence" value="ECO:0007669"/>
    <property type="project" value="UniProtKB-EC"/>
</dbReference>
<proteinExistence type="inferred from homology"/>
<dbReference type="EMBL" id="JAEVFJ010000016">
    <property type="protein sequence ID" value="KAH8100349.1"/>
    <property type="molecule type" value="Genomic_DNA"/>
</dbReference>
<evidence type="ECO:0000256" key="13">
    <source>
        <dbReference type="ARBA" id="ARBA00023015"/>
    </source>
</evidence>
<evidence type="ECO:0000256" key="6">
    <source>
        <dbReference type="ARBA" id="ARBA00012111"/>
    </source>
</evidence>
<evidence type="ECO:0000256" key="16">
    <source>
        <dbReference type="ARBA" id="ARBA00040347"/>
    </source>
</evidence>
<dbReference type="PANTHER" id="PTHR10625">
    <property type="entry name" value="HISTONE DEACETYLASE HDAC1-RELATED"/>
    <property type="match status" value="1"/>
</dbReference>
<dbReference type="InterPro" id="IPR003084">
    <property type="entry name" value="HDAC_I/II"/>
</dbReference>
<evidence type="ECO:0000256" key="1">
    <source>
        <dbReference type="ARBA" id="ARBA00001968"/>
    </source>
</evidence>
<comment type="similarity">
    <text evidence="5">Belongs to the histone deacetylase family. HD type 1 subfamily.</text>
</comment>
<dbReference type="SUPFAM" id="SSF52768">
    <property type="entry name" value="Arginase/deacetylase"/>
    <property type="match status" value="1"/>
</dbReference>
<evidence type="ECO:0000256" key="9">
    <source>
        <dbReference type="ARBA" id="ARBA00022491"/>
    </source>
</evidence>
<gene>
    <name evidence="20" type="ORF">BXZ70DRAFT_185291</name>
</gene>
<keyword evidence="21" id="KW-1185">Reference proteome</keyword>
<dbReference type="InterPro" id="IPR000286">
    <property type="entry name" value="HDACs"/>
</dbReference>
<organism evidence="20 21">
    <name type="scientific">Cristinia sonorae</name>
    <dbReference type="NCBI Taxonomy" id="1940300"/>
    <lineage>
        <taxon>Eukaryota</taxon>
        <taxon>Fungi</taxon>
        <taxon>Dikarya</taxon>
        <taxon>Basidiomycota</taxon>
        <taxon>Agaricomycotina</taxon>
        <taxon>Agaricomycetes</taxon>
        <taxon>Agaricomycetidae</taxon>
        <taxon>Agaricales</taxon>
        <taxon>Pleurotineae</taxon>
        <taxon>Stephanosporaceae</taxon>
        <taxon>Cristinia</taxon>
    </lineage>
</organism>
<evidence type="ECO:0000256" key="18">
    <source>
        <dbReference type="ARBA" id="ARBA00042783"/>
    </source>
</evidence>
<dbReference type="Pfam" id="PF00850">
    <property type="entry name" value="Hist_deacetyl"/>
    <property type="match status" value="1"/>
</dbReference>
<keyword evidence="10" id="KW-0479">Metal-binding</keyword>
<keyword evidence="7" id="KW-0158">Chromosome</keyword>
<dbReference type="PRINTS" id="PR01270">
    <property type="entry name" value="HDASUPER"/>
</dbReference>
<evidence type="ECO:0000256" key="3">
    <source>
        <dbReference type="ARBA" id="ARBA00004286"/>
    </source>
</evidence>
<dbReference type="PANTHER" id="PTHR10625:SF14">
    <property type="entry name" value="HISTONE DEACETYLASE 8"/>
    <property type="match status" value="1"/>
</dbReference>
<dbReference type="GO" id="GO:0005634">
    <property type="term" value="C:nucleus"/>
    <property type="evidence" value="ECO:0007669"/>
    <property type="project" value="UniProtKB-SubCell"/>
</dbReference>
<comment type="subcellular location">
    <subcellularLocation>
        <location evidence="3">Chromosome</location>
    </subcellularLocation>
    <subcellularLocation>
        <location evidence="4">Cytoplasm</location>
    </subcellularLocation>
    <subcellularLocation>
        <location evidence="2">Nucleus</location>
    </subcellularLocation>
</comment>
<evidence type="ECO:0000256" key="5">
    <source>
        <dbReference type="ARBA" id="ARBA00006457"/>
    </source>
</evidence>
<evidence type="ECO:0000313" key="20">
    <source>
        <dbReference type="EMBL" id="KAH8100349.1"/>
    </source>
</evidence>
<dbReference type="OrthoDB" id="73273at2759"/>
<dbReference type="InterPro" id="IPR037138">
    <property type="entry name" value="His_deacetylse_dom_sf"/>
</dbReference>
<keyword evidence="13" id="KW-0805">Transcription regulation</keyword>
<dbReference type="GO" id="GO:0031507">
    <property type="term" value="P:heterochromatin formation"/>
    <property type="evidence" value="ECO:0007669"/>
    <property type="project" value="TreeGrafter"/>
</dbReference>
<dbReference type="Gene3D" id="3.40.800.20">
    <property type="entry name" value="Histone deacetylase domain"/>
    <property type="match status" value="1"/>
</dbReference>
<feature type="domain" description="Histone deacetylase" evidence="19">
    <location>
        <begin position="57"/>
        <end position="352"/>
    </location>
</feature>
<keyword evidence="8" id="KW-0963">Cytoplasm</keyword>
<dbReference type="PRINTS" id="PR01271">
    <property type="entry name" value="HISDACETLASE"/>
</dbReference>
<evidence type="ECO:0000256" key="2">
    <source>
        <dbReference type="ARBA" id="ARBA00004123"/>
    </source>
</evidence>
<dbReference type="GO" id="GO:0046872">
    <property type="term" value="F:metal ion binding"/>
    <property type="evidence" value="ECO:0007669"/>
    <property type="project" value="UniProtKB-KW"/>
</dbReference>
<sequence length="416" mass="44791">MDLDESSEGSPRTKCVAYVVSNELAKTSSLLPSNINRSLLVHSLVKAFGLFSPKPGSRTQLRPLRPIPATMSDLAVYHTRDYLDFVLDGKNAVKAAPGTPSRAEFGLEDDCPPFHGLPDYIRLVAGASLTAANALKDGNTDIAICWDGGRHHAQKSHASGFCYVADCVLSIMSLRRSRVSLPDGTFRKPRILYLDLDLHFSDAVSQSFVSSTNASAPSQILTLSIHHTAPGFFPTSPLAALSDPDDPSFDPFTLSLPLARGTSSASFAKIWASVELIKNTFKPDFTVVQCGVDGLAGDPYATWNLSLADGEGSLGWCIDRICSEWACKVLLLGGGGYNSPNAARAWTYMTSVALGCPLSPETDIPDHAAFPFYAPSFTLDVPAGNVQDQNTQNYLDEVQARLARIACIIAERMESI</sequence>
<evidence type="ECO:0000259" key="19">
    <source>
        <dbReference type="Pfam" id="PF00850"/>
    </source>
</evidence>
<evidence type="ECO:0000313" key="21">
    <source>
        <dbReference type="Proteomes" id="UP000813824"/>
    </source>
</evidence>
<keyword evidence="9" id="KW-0678">Repressor</keyword>
<dbReference type="InterPro" id="IPR023801">
    <property type="entry name" value="His_deacetylse_dom"/>
</dbReference>
<dbReference type="AlphaFoldDB" id="A0A8K0XQ84"/>
<protein>
    <recommendedName>
        <fullName evidence="16">Histone deacetylase 8</fullName>
        <ecNumber evidence="6">3.5.1.98</ecNumber>
    </recommendedName>
    <alternativeName>
        <fullName evidence="17">Protein deacetylase HDAC8</fullName>
    </alternativeName>
    <alternativeName>
        <fullName evidence="18">Protein decrotonylase HDAC8</fullName>
    </alternativeName>
</protein>
<name>A0A8K0XQ84_9AGAR</name>
<evidence type="ECO:0000256" key="4">
    <source>
        <dbReference type="ARBA" id="ARBA00004496"/>
    </source>
</evidence>
<dbReference type="GO" id="GO:0005737">
    <property type="term" value="C:cytoplasm"/>
    <property type="evidence" value="ECO:0007669"/>
    <property type="project" value="UniProtKB-SubCell"/>
</dbReference>
<evidence type="ECO:0000256" key="8">
    <source>
        <dbReference type="ARBA" id="ARBA00022490"/>
    </source>
</evidence>
<evidence type="ECO:0000256" key="12">
    <source>
        <dbReference type="ARBA" id="ARBA00022853"/>
    </source>
</evidence>
<evidence type="ECO:0000256" key="10">
    <source>
        <dbReference type="ARBA" id="ARBA00022723"/>
    </source>
</evidence>
<keyword evidence="12" id="KW-0156">Chromatin regulator</keyword>